<dbReference type="SUPFAM" id="SSF52047">
    <property type="entry name" value="RNI-like"/>
    <property type="match status" value="1"/>
</dbReference>
<evidence type="ECO:0000256" key="20">
    <source>
        <dbReference type="ARBA" id="ARBA00023180"/>
    </source>
</evidence>
<evidence type="ECO:0000313" key="26">
    <source>
        <dbReference type="EMBL" id="PWA76097.1"/>
    </source>
</evidence>
<dbReference type="InterPro" id="IPR055414">
    <property type="entry name" value="LRR_R13L4/SHOC2-like"/>
</dbReference>
<evidence type="ECO:0000256" key="24">
    <source>
        <dbReference type="SAM" id="Phobius"/>
    </source>
</evidence>
<evidence type="ECO:0000256" key="11">
    <source>
        <dbReference type="ARBA" id="ARBA00022692"/>
    </source>
</evidence>
<dbReference type="PROSITE" id="PS50011">
    <property type="entry name" value="PROTEIN_KINASE_DOM"/>
    <property type="match status" value="1"/>
</dbReference>
<keyword evidence="17 24" id="KW-1133">Transmembrane helix</keyword>
<keyword evidence="19 26" id="KW-0675">Receptor</keyword>
<dbReference type="InterPro" id="IPR017441">
    <property type="entry name" value="Protein_kinase_ATP_BS"/>
</dbReference>
<dbReference type="GO" id="GO:0004674">
    <property type="term" value="F:protein serine/threonine kinase activity"/>
    <property type="evidence" value="ECO:0007669"/>
    <property type="project" value="UniProtKB-KW"/>
</dbReference>
<dbReference type="Proteomes" id="UP000245207">
    <property type="component" value="Unassembled WGS sequence"/>
</dbReference>
<dbReference type="GO" id="GO:0005524">
    <property type="term" value="F:ATP binding"/>
    <property type="evidence" value="ECO:0007669"/>
    <property type="project" value="UniProtKB-UniRule"/>
</dbReference>
<dbReference type="InterPro" id="IPR008271">
    <property type="entry name" value="Ser/Thr_kinase_AS"/>
</dbReference>
<dbReference type="GO" id="GO:0005886">
    <property type="term" value="C:plasma membrane"/>
    <property type="evidence" value="ECO:0007669"/>
    <property type="project" value="UniProtKB-SubCell"/>
</dbReference>
<dbReference type="PRINTS" id="PR00019">
    <property type="entry name" value="LEURICHRPT"/>
</dbReference>
<comment type="caution">
    <text evidence="26">The sequence shown here is derived from an EMBL/GenBank/DDBJ whole genome shotgun (WGS) entry which is preliminary data.</text>
</comment>
<dbReference type="FunFam" id="3.80.10.10:FF:000213">
    <property type="entry name" value="Tyrosine-sulfated glycopeptide receptor 1"/>
    <property type="match status" value="1"/>
</dbReference>
<feature type="binding site" evidence="23">
    <location>
        <position position="748"/>
    </location>
    <ligand>
        <name>ATP</name>
        <dbReference type="ChEBI" id="CHEBI:30616"/>
    </ligand>
</feature>
<keyword evidence="15" id="KW-0418">Kinase</keyword>
<keyword evidence="11 24" id="KW-0812">Transmembrane</keyword>
<keyword evidence="9" id="KW-0433">Leucine-rich repeat</keyword>
<name>A0A2U1NRI9_ARTAN</name>
<keyword evidence="12" id="KW-0732">Signal</keyword>
<gene>
    <name evidence="26" type="ORF">CTI12_AA220030</name>
</gene>
<dbReference type="PANTHER" id="PTHR48056">
    <property type="entry name" value="LRR RECEPTOR-LIKE SERINE/THREONINE-PROTEIN KINASE-RELATED"/>
    <property type="match status" value="1"/>
</dbReference>
<dbReference type="InterPro" id="IPR001611">
    <property type="entry name" value="Leu-rich_rpt"/>
</dbReference>
<keyword evidence="6" id="KW-1003">Cell membrane</keyword>
<comment type="similarity">
    <text evidence="4">Belongs to the RLP family.</text>
</comment>
<dbReference type="Pfam" id="PF23598">
    <property type="entry name" value="LRR_14"/>
    <property type="match status" value="1"/>
</dbReference>
<comment type="similarity">
    <text evidence="3">Belongs to the protein kinase superfamily. Ser/Thr protein kinase family.</text>
</comment>
<dbReference type="Gene3D" id="3.80.10.10">
    <property type="entry name" value="Ribonuclease Inhibitor"/>
    <property type="match status" value="3"/>
</dbReference>
<dbReference type="InterPro" id="IPR003591">
    <property type="entry name" value="Leu-rich_rpt_typical-subtyp"/>
</dbReference>
<dbReference type="SMART" id="SM00220">
    <property type="entry name" value="S_TKc"/>
    <property type="match status" value="1"/>
</dbReference>
<keyword evidence="20" id="KW-0325">Glycoprotein</keyword>
<evidence type="ECO:0000256" key="4">
    <source>
        <dbReference type="ARBA" id="ARBA00009592"/>
    </source>
</evidence>
<evidence type="ECO:0000256" key="7">
    <source>
        <dbReference type="ARBA" id="ARBA00022527"/>
    </source>
</evidence>
<comment type="subcellular location">
    <subcellularLocation>
        <location evidence="2">Cell membrane</location>
    </subcellularLocation>
    <subcellularLocation>
        <location evidence="1">Membrane</location>
        <topology evidence="1">Single-pass membrane protein</topology>
    </subcellularLocation>
</comment>
<dbReference type="AlphaFoldDB" id="A0A2U1NRI9"/>
<reference evidence="26 27" key="1">
    <citation type="journal article" date="2018" name="Mol. Plant">
        <title>The genome of Artemisia annua provides insight into the evolution of Asteraceae family and artemisinin biosynthesis.</title>
        <authorList>
            <person name="Shen Q."/>
            <person name="Zhang L."/>
            <person name="Liao Z."/>
            <person name="Wang S."/>
            <person name="Yan T."/>
            <person name="Shi P."/>
            <person name="Liu M."/>
            <person name="Fu X."/>
            <person name="Pan Q."/>
            <person name="Wang Y."/>
            <person name="Lv Z."/>
            <person name="Lu X."/>
            <person name="Zhang F."/>
            <person name="Jiang W."/>
            <person name="Ma Y."/>
            <person name="Chen M."/>
            <person name="Hao X."/>
            <person name="Li L."/>
            <person name="Tang Y."/>
            <person name="Lv G."/>
            <person name="Zhou Y."/>
            <person name="Sun X."/>
            <person name="Brodelius P.E."/>
            <person name="Rose J.K.C."/>
            <person name="Tang K."/>
        </authorList>
    </citation>
    <scope>NUCLEOTIDE SEQUENCE [LARGE SCALE GENOMIC DNA]</scope>
    <source>
        <strain evidence="27">cv. Huhao1</strain>
        <tissue evidence="26">Leaf</tissue>
    </source>
</reference>
<proteinExistence type="inferred from homology"/>
<keyword evidence="10" id="KW-0808">Transferase</keyword>
<evidence type="ECO:0000256" key="8">
    <source>
        <dbReference type="ARBA" id="ARBA00022553"/>
    </source>
</evidence>
<comment type="catalytic activity">
    <reaction evidence="22">
        <text>L-seryl-[protein] + ATP = O-phospho-L-seryl-[protein] + ADP + H(+)</text>
        <dbReference type="Rhea" id="RHEA:17989"/>
        <dbReference type="Rhea" id="RHEA-COMP:9863"/>
        <dbReference type="Rhea" id="RHEA-COMP:11604"/>
        <dbReference type="ChEBI" id="CHEBI:15378"/>
        <dbReference type="ChEBI" id="CHEBI:29999"/>
        <dbReference type="ChEBI" id="CHEBI:30616"/>
        <dbReference type="ChEBI" id="CHEBI:83421"/>
        <dbReference type="ChEBI" id="CHEBI:456216"/>
        <dbReference type="EC" id="2.7.11.1"/>
    </reaction>
</comment>
<evidence type="ECO:0000256" key="19">
    <source>
        <dbReference type="ARBA" id="ARBA00023170"/>
    </source>
</evidence>
<evidence type="ECO:0000256" key="18">
    <source>
        <dbReference type="ARBA" id="ARBA00023136"/>
    </source>
</evidence>
<dbReference type="SUPFAM" id="SSF52058">
    <property type="entry name" value="L domain-like"/>
    <property type="match status" value="2"/>
</dbReference>
<dbReference type="Pfam" id="PF00069">
    <property type="entry name" value="Pkinase"/>
    <property type="match status" value="1"/>
</dbReference>
<evidence type="ECO:0000256" key="6">
    <source>
        <dbReference type="ARBA" id="ARBA00022475"/>
    </source>
</evidence>
<dbReference type="Gene3D" id="3.30.200.20">
    <property type="entry name" value="Phosphorylase Kinase, domain 1"/>
    <property type="match status" value="1"/>
</dbReference>
<sequence>MSESLGQVCHPDDLLALKAFAAGFGNGSVLVSSWVNETVCCNWDGVVCENDVKNVLETSVRVTRLNLSSKGLKGVVPNSVSSLVKLRYLDLSYNELVGELPKNVSNLKDLEVFNVSSNSLSGELLGIGGFPNLVAFNVSNNSFSGEFSSEICNAKLRFLDLSMNHFVGNLDSLRNCGESLQELRVESNAFSGAIPEFVYSMSSLKQLSVASNNFSGEISTSLGKLSKLESLVLFGNQFVGTLPDVFENLTHLEQLSAHTNSFLGELPSTIEACSKLRLLDLRNNSLSGALSINFTKLPNLCTLDLGSNHFKGLLPNSLSNCYELRFLNLAKNEFYGEVPVSYTNLSNLSFLSFSNNGVTNLPQALSVLQKCKNLTTLILTKNFHGEELSVSVNGFDKLLVLAIANCQLKGQIPRWLLGCPKLEVLDLSWNQLDGAIPSWIGQMERLFYLDFSNNSLTGELPKSLTDLKTLVSLNISSSILGSSTGIPLYVKRNQSVKGLQYNQVASFPPSIFLSHNKINGTILPEIGKLIQLHVLDLSKNNLSGTIPSSISEMVNLEVLDLSNNDLYGSIPASLNKLSFLSMFSVAYNHLEGAIPTGTQFSGFPSSSFEGNPRLCGASLSPCGEKTGPSFGSISHRKLDRNRILGITLGIVGGMMFLIALVLLRISRKKHGDLLRDLEEENNGRMNGLSGSFIASKLVLFPTSGCKDLTVSDVVAATNNFSQSNIIGCGGFGLVYKAELPNGSKAAIKRLSGDCGQMEREFHAEVEALSRAQHKNLVSLKGYCIYNNDRLLIYSYLQNGSLDYWLHERVDDEPPLKWRTRVKIAKGAARGLAYLHNESKLIHRDIKTSNILLDEKFKAHLADFGLSRLLCNPYDTHVTTDLVGTLGYIPPEYAQTLSATFKGDVYSFGVVLLELLTARRPVEVGKGKNCRDLVSWVFKMKLEGRYAEIFDLLIWDKSYENQMLEVLGVACKCLDQDPRRRPSIDEVKASVEC</sequence>
<dbReference type="PROSITE" id="PS51450">
    <property type="entry name" value="LRR"/>
    <property type="match status" value="1"/>
</dbReference>
<dbReference type="Pfam" id="PF08263">
    <property type="entry name" value="LRRNT_2"/>
    <property type="match status" value="1"/>
</dbReference>
<feature type="domain" description="Protein kinase" evidence="25">
    <location>
        <begin position="720"/>
        <end position="992"/>
    </location>
</feature>
<dbReference type="InterPro" id="IPR013210">
    <property type="entry name" value="LRR_N_plant-typ"/>
</dbReference>
<dbReference type="EMBL" id="PKPP01002315">
    <property type="protein sequence ID" value="PWA76097.1"/>
    <property type="molecule type" value="Genomic_DNA"/>
</dbReference>
<keyword evidence="7" id="KW-0723">Serine/threonine-protein kinase</keyword>
<dbReference type="GO" id="GO:0033612">
    <property type="term" value="F:receptor serine/threonine kinase binding"/>
    <property type="evidence" value="ECO:0007669"/>
    <property type="project" value="TreeGrafter"/>
</dbReference>
<dbReference type="InterPro" id="IPR000719">
    <property type="entry name" value="Prot_kinase_dom"/>
</dbReference>
<keyword evidence="16 23" id="KW-0067">ATP-binding</keyword>
<dbReference type="InterPro" id="IPR011009">
    <property type="entry name" value="Kinase-like_dom_sf"/>
</dbReference>
<accession>A0A2U1NRI9</accession>
<evidence type="ECO:0000256" key="16">
    <source>
        <dbReference type="ARBA" id="ARBA00022840"/>
    </source>
</evidence>
<dbReference type="GO" id="GO:0001653">
    <property type="term" value="F:peptide receptor activity"/>
    <property type="evidence" value="ECO:0007669"/>
    <property type="project" value="UniProtKB-ARBA"/>
</dbReference>
<dbReference type="GO" id="GO:0006952">
    <property type="term" value="P:defense response"/>
    <property type="evidence" value="ECO:0007669"/>
    <property type="project" value="UniProtKB-ARBA"/>
</dbReference>
<dbReference type="EC" id="2.7.11.1" evidence="5"/>
<evidence type="ECO:0000256" key="1">
    <source>
        <dbReference type="ARBA" id="ARBA00004167"/>
    </source>
</evidence>
<evidence type="ECO:0000256" key="15">
    <source>
        <dbReference type="ARBA" id="ARBA00022777"/>
    </source>
</evidence>
<evidence type="ECO:0000256" key="21">
    <source>
        <dbReference type="ARBA" id="ARBA00047899"/>
    </source>
</evidence>
<dbReference type="FunFam" id="3.30.200.20:FF:000125">
    <property type="entry name" value="Protein STRUBBELIG-RECEPTOR FAMILY 8"/>
    <property type="match status" value="1"/>
</dbReference>
<dbReference type="InterPro" id="IPR050647">
    <property type="entry name" value="Plant_LRR-RLKs"/>
</dbReference>
<organism evidence="26 27">
    <name type="scientific">Artemisia annua</name>
    <name type="common">Sweet wormwood</name>
    <dbReference type="NCBI Taxonomy" id="35608"/>
    <lineage>
        <taxon>Eukaryota</taxon>
        <taxon>Viridiplantae</taxon>
        <taxon>Streptophyta</taxon>
        <taxon>Embryophyta</taxon>
        <taxon>Tracheophyta</taxon>
        <taxon>Spermatophyta</taxon>
        <taxon>Magnoliopsida</taxon>
        <taxon>eudicotyledons</taxon>
        <taxon>Gunneridae</taxon>
        <taxon>Pentapetalae</taxon>
        <taxon>asterids</taxon>
        <taxon>campanulids</taxon>
        <taxon>Asterales</taxon>
        <taxon>Asteraceae</taxon>
        <taxon>Asteroideae</taxon>
        <taxon>Anthemideae</taxon>
        <taxon>Artemisiinae</taxon>
        <taxon>Artemisia</taxon>
    </lineage>
</organism>
<dbReference type="FunFam" id="3.80.10.10:FF:000129">
    <property type="entry name" value="Leucine-rich repeat receptor-like kinase"/>
    <property type="match status" value="1"/>
</dbReference>
<evidence type="ECO:0000256" key="13">
    <source>
        <dbReference type="ARBA" id="ARBA00022737"/>
    </source>
</evidence>
<keyword evidence="27" id="KW-1185">Reference proteome</keyword>
<dbReference type="SUPFAM" id="SSF56112">
    <property type="entry name" value="Protein kinase-like (PK-like)"/>
    <property type="match status" value="1"/>
</dbReference>
<dbReference type="Gene3D" id="1.10.510.10">
    <property type="entry name" value="Transferase(Phosphotransferase) domain 1"/>
    <property type="match status" value="1"/>
</dbReference>
<keyword evidence="8" id="KW-0597">Phosphoprotein</keyword>
<keyword evidence="18 24" id="KW-0472">Membrane</keyword>
<evidence type="ECO:0000256" key="3">
    <source>
        <dbReference type="ARBA" id="ARBA00008684"/>
    </source>
</evidence>
<keyword evidence="14 23" id="KW-0547">Nucleotide-binding</keyword>
<evidence type="ECO:0000256" key="23">
    <source>
        <dbReference type="PROSITE-ProRule" id="PRU10141"/>
    </source>
</evidence>
<dbReference type="SMART" id="SM00369">
    <property type="entry name" value="LRR_TYP"/>
    <property type="match status" value="7"/>
</dbReference>
<evidence type="ECO:0000313" key="27">
    <source>
        <dbReference type="Proteomes" id="UP000245207"/>
    </source>
</evidence>
<evidence type="ECO:0000256" key="5">
    <source>
        <dbReference type="ARBA" id="ARBA00012513"/>
    </source>
</evidence>
<feature type="transmembrane region" description="Helical" evidence="24">
    <location>
        <begin position="643"/>
        <end position="665"/>
    </location>
</feature>
<dbReference type="PROSITE" id="PS00107">
    <property type="entry name" value="PROTEIN_KINASE_ATP"/>
    <property type="match status" value="1"/>
</dbReference>
<keyword evidence="13" id="KW-0677">Repeat</keyword>
<dbReference type="PROSITE" id="PS00108">
    <property type="entry name" value="PROTEIN_KINASE_ST"/>
    <property type="match status" value="1"/>
</dbReference>
<evidence type="ECO:0000259" key="25">
    <source>
        <dbReference type="PROSITE" id="PS50011"/>
    </source>
</evidence>
<dbReference type="CDD" id="cd14066">
    <property type="entry name" value="STKc_IRAK"/>
    <property type="match status" value="1"/>
</dbReference>
<dbReference type="Pfam" id="PF00560">
    <property type="entry name" value="LRR_1"/>
    <property type="match status" value="4"/>
</dbReference>
<evidence type="ECO:0000256" key="12">
    <source>
        <dbReference type="ARBA" id="ARBA00022729"/>
    </source>
</evidence>
<evidence type="ECO:0000256" key="10">
    <source>
        <dbReference type="ARBA" id="ARBA00022679"/>
    </source>
</evidence>
<evidence type="ECO:0000256" key="9">
    <source>
        <dbReference type="ARBA" id="ARBA00022614"/>
    </source>
</evidence>
<dbReference type="OrthoDB" id="676979at2759"/>
<dbReference type="GO" id="GO:0031347">
    <property type="term" value="P:regulation of defense response"/>
    <property type="evidence" value="ECO:0007669"/>
    <property type="project" value="UniProtKB-ARBA"/>
</dbReference>
<dbReference type="GO" id="GO:0051707">
    <property type="term" value="P:response to other organism"/>
    <property type="evidence" value="ECO:0007669"/>
    <property type="project" value="UniProtKB-ARBA"/>
</dbReference>
<evidence type="ECO:0000256" key="14">
    <source>
        <dbReference type="ARBA" id="ARBA00022741"/>
    </source>
</evidence>
<comment type="catalytic activity">
    <reaction evidence="21">
        <text>L-threonyl-[protein] + ATP = O-phospho-L-threonyl-[protein] + ADP + H(+)</text>
        <dbReference type="Rhea" id="RHEA:46608"/>
        <dbReference type="Rhea" id="RHEA-COMP:11060"/>
        <dbReference type="Rhea" id="RHEA-COMP:11605"/>
        <dbReference type="ChEBI" id="CHEBI:15378"/>
        <dbReference type="ChEBI" id="CHEBI:30013"/>
        <dbReference type="ChEBI" id="CHEBI:30616"/>
        <dbReference type="ChEBI" id="CHEBI:61977"/>
        <dbReference type="ChEBI" id="CHEBI:456216"/>
        <dbReference type="EC" id="2.7.11.1"/>
    </reaction>
</comment>
<evidence type="ECO:0000256" key="2">
    <source>
        <dbReference type="ARBA" id="ARBA00004236"/>
    </source>
</evidence>
<protein>
    <recommendedName>
        <fullName evidence="5">non-specific serine/threonine protein kinase</fullName>
        <ecNumber evidence="5">2.7.11.1</ecNumber>
    </recommendedName>
</protein>
<dbReference type="InterPro" id="IPR032675">
    <property type="entry name" value="LRR_dom_sf"/>
</dbReference>
<dbReference type="PANTHER" id="PTHR48056:SF18">
    <property type="entry name" value="NON-SPECIFIC SERINE_THREONINE PROTEIN KINASE"/>
    <property type="match status" value="1"/>
</dbReference>
<dbReference type="FunFam" id="1.10.510.10:FF:000309">
    <property type="entry name" value="Leucine-rich repeat receptor-like protein kinase"/>
    <property type="match status" value="1"/>
</dbReference>
<evidence type="ECO:0000256" key="22">
    <source>
        <dbReference type="ARBA" id="ARBA00048679"/>
    </source>
</evidence>
<dbReference type="FunFam" id="3.80.10.10:FF:000041">
    <property type="entry name" value="LRR receptor-like serine/threonine-protein kinase ERECTA"/>
    <property type="match status" value="1"/>
</dbReference>
<dbReference type="STRING" id="35608.A0A2U1NRI9"/>
<evidence type="ECO:0000256" key="17">
    <source>
        <dbReference type="ARBA" id="ARBA00022989"/>
    </source>
</evidence>